<name>A0ABW1Z441_9BACT</name>
<feature type="compositionally biased region" description="Polar residues" evidence="1">
    <location>
        <begin position="1"/>
        <end position="11"/>
    </location>
</feature>
<accession>A0ABW1Z441</accession>
<dbReference type="Proteomes" id="UP001596391">
    <property type="component" value="Unassembled WGS sequence"/>
</dbReference>
<organism evidence="2 3">
    <name type="scientific">Granulicella cerasi</name>
    <dbReference type="NCBI Taxonomy" id="741063"/>
    <lineage>
        <taxon>Bacteria</taxon>
        <taxon>Pseudomonadati</taxon>
        <taxon>Acidobacteriota</taxon>
        <taxon>Terriglobia</taxon>
        <taxon>Terriglobales</taxon>
        <taxon>Acidobacteriaceae</taxon>
        <taxon>Granulicella</taxon>
    </lineage>
</organism>
<feature type="region of interest" description="Disordered" evidence="1">
    <location>
        <begin position="105"/>
        <end position="130"/>
    </location>
</feature>
<gene>
    <name evidence="2" type="ORF">ACFQBQ_00785</name>
</gene>
<evidence type="ECO:0000256" key="1">
    <source>
        <dbReference type="SAM" id="MobiDB-lite"/>
    </source>
</evidence>
<feature type="compositionally biased region" description="Basic and acidic residues" evidence="1">
    <location>
        <begin position="19"/>
        <end position="30"/>
    </location>
</feature>
<evidence type="ECO:0000313" key="3">
    <source>
        <dbReference type="Proteomes" id="UP001596391"/>
    </source>
</evidence>
<sequence length="130" mass="14477">MPRPRTPTSRLELTGALTHDAKRYAPRADEPTPAAPIGDAPEHLNDAQKAIWAELVSISLPDVLANADRFLLELTVRMMNRLREDTASDSNLTTLRQCLAQLGMTPADRSRVSSNKQETPVHDEWSNLIH</sequence>
<dbReference type="EMBL" id="JBHSWI010000001">
    <property type="protein sequence ID" value="MFC6644148.1"/>
    <property type="molecule type" value="Genomic_DNA"/>
</dbReference>
<evidence type="ECO:0000313" key="2">
    <source>
        <dbReference type="EMBL" id="MFC6644148.1"/>
    </source>
</evidence>
<comment type="caution">
    <text evidence="2">The sequence shown here is derived from an EMBL/GenBank/DDBJ whole genome shotgun (WGS) entry which is preliminary data.</text>
</comment>
<dbReference type="RefSeq" id="WP_263372100.1">
    <property type="nucleotide sequence ID" value="NZ_JAGSYD010000004.1"/>
</dbReference>
<reference evidence="3" key="1">
    <citation type="journal article" date="2019" name="Int. J. Syst. Evol. Microbiol.">
        <title>The Global Catalogue of Microorganisms (GCM) 10K type strain sequencing project: providing services to taxonomists for standard genome sequencing and annotation.</title>
        <authorList>
            <consortium name="The Broad Institute Genomics Platform"/>
            <consortium name="The Broad Institute Genome Sequencing Center for Infectious Disease"/>
            <person name="Wu L."/>
            <person name="Ma J."/>
        </authorList>
    </citation>
    <scope>NUCLEOTIDE SEQUENCE [LARGE SCALE GENOMIC DNA]</scope>
    <source>
        <strain evidence="3">CGMCC 1.16026</strain>
    </source>
</reference>
<evidence type="ECO:0008006" key="4">
    <source>
        <dbReference type="Google" id="ProtNLM"/>
    </source>
</evidence>
<proteinExistence type="predicted"/>
<keyword evidence="3" id="KW-1185">Reference proteome</keyword>
<protein>
    <recommendedName>
        <fullName evidence="4">Terminase small subunit</fullName>
    </recommendedName>
</protein>
<feature type="region of interest" description="Disordered" evidence="1">
    <location>
        <begin position="1"/>
        <end position="42"/>
    </location>
</feature>
<feature type="compositionally biased region" description="Basic and acidic residues" evidence="1">
    <location>
        <begin position="119"/>
        <end position="130"/>
    </location>
</feature>